<organism evidence="1 2">
    <name type="scientific">Solanum tuberosum</name>
    <name type="common">Potato</name>
    <dbReference type="NCBI Taxonomy" id="4113"/>
    <lineage>
        <taxon>Eukaryota</taxon>
        <taxon>Viridiplantae</taxon>
        <taxon>Streptophyta</taxon>
        <taxon>Embryophyta</taxon>
        <taxon>Tracheophyta</taxon>
        <taxon>Spermatophyta</taxon>
        <taxon>Magnoliopsida</taxon>
        <taxon>eudicotyledons</taxon>
        <taxon>Gunneridae</taxon>
        <taxon>Pentapetalae</taxon>
        <taxon>asterids</taxon>
        <taxon>lamiids</taxon>
        <taxon>Solanales</taxon>
        <taxon>Solanaceae</taxon>
        <taxon>Solanoideae</taxon>
        <taxon>Solaneae</taxon>
        <taxon>Solanum</taxon>
    </lineage>
</organism>
<dbReference type="EnsemblPlants" id="PGSC0003DMT400092794">
    <property type="protein sequence ID" value="PGSC0003DMT400092794"/>
    <property type="gene ID" value="PGSC0003DMG400042365"/>
</dbReference>
<reference evidence="1" key="2">
    <citation type="submission" date="2015-06" db="UniProtKB">
        <authorList>
            <consortium name="EnsemblPlants"/>
        </authorList>
    </citation>
    <scope>IDENTIFICATION</scope>
    <source>
        <strain evidence="1">DM1-3 516 R44</strain>
    </source>
</reference>
<dbReference type="PaxDb" id="4113-PGSC0003DMT400092794"/>
<protein>
    <submittedName>
        <fullName evidence="1">Uncharacterized protein</fullName>
    </submittedName>
</protein>
<dbReference type="Proteomes" id="UP000011115">
    <property type="component" value="Unassembled WGS sequence"/>
</dbReference>
<reference evidence="2" key="1">
    <citation type="journal article" date="2011" name="Nature">
        <title>Genome sequence and analysis of the tuber crop potato.</title>
        <authorList>
            <consortium name="The Potato Genome Sequencing Consortium"/>
        </authorList>
    </citation>
    <scope>NUCLEOTIDE SEQUENCE [LARGE SCALE GENOMIC DNA]</scope>
    <source>
        <strain evidence="2">cv. DM1-3 516 R44</strain>
    </source>
</reference>
<dbReference type="AlphaFoldDB" id="M1DQJ7"/>
<accession>M1DQJ7</accession>
<dbReference type="Gramene" id="PGSC0003DMT400092794">
    <property type="protein sequence ID" value="PGSC0003DMT400092794"/>
    <property type="gene ID" value="PGSC0003DMG400042365"/>
</dbReference>
<name>M1DQJ7_SOLTU</name>
<dbReference type="InParanoid" id="M1DQJ7"/>
<evidence type="ECO:0000313" key="2">
    <source>
        <dbReference type="Proteomes" id="UP000011115"/>
    </source>
</evidence>
<keyword evidence="2" id="KW-1185">Reference proteome</keyword>
<dbReference type="HOGENOM" id="CLU_2610701_0_0_1"/>
<evidence type="ECO:0000313" key="1">
    <source>
        <dbReference type="EnsemblPlants" id="PGSC0003DMT400092794"/>
    </source>
</evidence>
<proteinExistence type="predicted"/>
<sequence length="79" mass="8870">MEGGFPIKITVMKTGKKSRSQNSVQLLGSQVSSPDPCDLFLLLLILRLVKDLKRLTCLGGNRQVLSRPFLDRDTKPTHY</sequence>